<proteinExistence type="predicted"/>
<dbReference type="EMBL" id="JAHCVI010000001">
    <property type="protein sequence ID" value="KAG7290456.1"/>
    <property type="molecule type" value="Genomic_DNA"/>
</dbReference>
<keyword evidence="3" id="KW-1185">Reference proteome</keyword>
<organism evidence="2 3">
    <name type="scientific">Staphylotrichum longicolle</name>
    <dbReference type="NCBI Taxonomy" id="669026"/>
    <lineage>
        <taxon>Eukaryota</taxon>
        <taxon>Fungi</taxon>
        <taxon>Dikarya</taxon>
        <taxon>Ascomycota</taxon>
        <taxon>Pezizomycotina</taxon>
        <taxon>Sordariomycetes</taxon>
        <taxon>Sordariomycetidae</taxon>
        <taxon>Sordariales</taxon>
        <taxon>Chaetomiaceae</taxon>
        <taxon>Staphylotrichum</taxon>
    </lineage>
</organism>
<feature type="chain" id="PRO_5041924662" description="CBM-cenC domain-containing protein" evidence="1">
    <location>
        <begin position="18"/>
        <end position="330"/>
    </location>
</feature>
<evidence type="ECO:0000256" key="1">
    <source>
        <dbReference type="SAM" id="SignalP"/>
    </source>
</evidence>
<keyword evidence="1" id="KW-0732">Signal</keyword>
<gene>
    <name evidence="2" type="ORF">NEMBOFW57_000458</name>
</gene>
<feature type="signal peptide" evidence="1">
    <location>
        <begin position="1"/>
        <end position="17"/>
    </location>
</feature>
<protein>
    <recommendedName>
        <fullName evidence="4">CBM-cenC domain-containing protein</fullName>
    </recommendedName>
</protein>
<evidence type="ECO:0000313" key="2">
    <source>
        <dbReference type="EMBL" id="KAG7290456.1"/>
    </source>
</evidence>
<evidence type="ECO:0008006" key="4">
    <source>
        <dbReference type="Google" id="ProtNLM"/>
    </source>
</evidence>
<comment type="caution">
    <text evidence="2">The sequence shown here is derived from an EMBL/GenBank/DDBJ whole genome shotgun (WGS) entry which is preliminary data.</text>
</comment>
<name>A0AAD4EZE4_9PEZI</name>
<sequence>MKLSALCLAGFAAGTFGKCISNKPCSGKCVSAVGEVGEAFCSSYLSLAPATETVTQTATVTAVQTHLETSFEVVTLTTLTTTIAGPATTIYAKREEPSPDPASQILAQCGNAASSVSSACSCILSTTSTVTVVETVTATEGAEVTATTTETITTGAIATEYATPTVTVSQPIVNGGFETYLTTGNILPWTSNVNNGGSIQVINGVNPCVAAGDCAGGQVVIRAYPPKTGSGYVSIQESFTAKASSKYNVSFMYRCLNYDSSTRIDVYFKGAKIGTTSVCINSAAFTRVTSGIQFTTDETGDASLEFRFMNPSNLPYLYFYADDFKATKVE</sequence>
<evidence type="ECO:0000313" key="3">
    <source>
        <dbReference type="Proteomes" id="UP001197093"/>
    </source>
</evidence>
<dbReference type="Gene3D" id="2.60.120.260">
    <property type="entry name" value="Galactose-binding domain-like"/>
    <property type="match status" value="1"/>
</dbReference>
<dbReference type="Proteomes" id="UP001197093">
    <property type="component" value="Unassembled WGS sequence"/>
</dbReference>
<dbReference type="AlphaFoldDB" id="A0AAD4EZE4"/>
<reference evidence="2" key="1">
    <citation type="submission" date="2023-02" db="EMBL/GenBank/DDBJ databases">
        <authorList>
            <person name="Palmer J.M."/>
        </authorList>
    </citation>
    <scope>NUCLEOTIDE SEQUENCE</scope>
    <source>
        <strain evidence="2">FW57</strain>
    </source>
</reference>
<accession>A0AAD4EZE4</accession>